<dbReference type="EMBL" id="KN822071">
    <property type="protein sequence ID" value="KIM59649.1"/>
    <property type="molecule type" value="Genomic_DNA"/>
</dbReference>
<reference evidence="2 3" key="1">
    <citation type="submission" date="2014-04" db="EMBL/GenBank/DDBJ databases">
        <authorList>
            <consortium name="DOE Joint Genome Institute"/>
            <person name="Kuo A."/>
            <person name="Kohler A."/>
            <person name="Nagy L.G."/>
            <person name="Floudas D."/>
            <person name="Copeland A."/>
            <person name="Barry K.W."/>
            <person name="Cichocki N."/>
            <person name="Veneault-Fourrey C."/>
            <person name="LaButti K."/>
            <person name="Lindquist E.A."/>
            <person name="Lipzen A."/>
            <person name="Lundell T."/>
            <person name="Morin E."/>
            <person name="Murat C."/>
            <person name="Sun H."/>
            <person name="Tunlid A."/>
            <person name="Henrissat B."/>
            <person name="Grigoriev I.V."/>
            <person name="Hibbett D.S."/>
            <person name="Martin F."/>
            <person name="Nordberg H.P."/>
            <person name="Cantor M.N."/>
            <person name="Hua S.X."/>
        </authorList>
    </citation>
    <scope>NUCLEOTIDE SEQUENCE [LARGE SCALE GENOMIC DNA]</scope>
    <source>
        <strain evidence="2 3">Foug A</strain>
    </source>
</reference>
<dbReference type="AlphaFoldDB" id="A0A0C3DTZ9"/>
<keyword evidence="3" id="KW-1185">Reference proteome</keyword>
<dbReference type="Proteomes" id="UP000053989">
    <property type="component" value="Unassembled WGS sequence"/>
</dbReference>
<feature type="transmembrane region" description="Helical" evidence="1">
    <location>
        <begin position="12"/>
        <end position="42"/>
    </location>
</feature>
<keyword evidence="1" id="KW-0472">Membrane</keyword>
<sequence length="151" mass="16799">MVRNAHLARKEAAVSCGIILVPVSVARSMGLTVYWGVLRWVLSSRDGDRRLLGEVVVELGKNEGCGWMFMASLAQRFVECSRRVAERREVRVGMPHQNALGMTGGALPTITHVDVELVGAYAQQICRRYSLTVYCKENPRQIRRAPKASTV</sequence>
<evidence type="ECO:0000313" key="3">
    <source>
        <dbReference type="Proteomes" id="UP000053989"/>
    </source>
</evidence>
<dbReference type="HOGENOM" id="CLU_145593_0_0_1"/>
<accession>A0A0C3DTZ9</accession>
<proteinExistence type="predicted"/>
<evidence type="ECO:0000313" key="2">
    <source>
        <dbReference type="EMBL" id="KIM59649.1"/>
    </source>
</evidence>
<dbReference type="InParanoid" id="A0A0C3DTZ9"/>
<keyword evidence="1" id="KW-0812">Transmembrane</keyword>
<reference evidence="3" key="2">
    <citation type="submission" date="2015-01" db="EMBL/GenBank/DDBJ databases">
        <title>Evolutionary Origins and Diversification of the Mycorrhizal Mutualists.</title>
        <authorList>
            <consortium name="DOE Joint Genome Institute"/>
            <consortium name="Mycorrhizal Genomics Consortium"/>
            <person name="Kohler A."/>
            <person name="Kuo A."/>
            <person name="Nagy L.G."/>
            <person name="Floudas D."/>
            <person name="Copeland A."/>
            <person name="Barry K.W."/>
            <person name="Cichocki N."/>
            <person name="Veneault-Fourrey C."/>
            <person name="LaButti K."/>
            <person name="Lindquist E.A."/>
            <person name="Lipzen A."/>
            <person name="Lundell T."/>
            <person name="Morin E."/>
            <person name="Murat C."/>
            <person name="Riley R."/>
            <person name="Ohm R."/>
            <person name="Sun H."/>
            <person name="Tunlid A."/>
            <person name="Henrissat B."/>
            <person name="Grigoriev I.V."/>
            <person name="Hibbett D.S."/>
            <person name="Martin F."/>
        </authorList>
    </citation>
    <scope>NUCLEOTIDE SEQUENCE [LARGE SCALE GENOMIC DNA]</scope>
    <source>
        <strain evidence="3">Foug A</strain>
    </source>
</reference>
<evidence type="ECO:0000256" key="1">
    <source>
        <dbReference type="SAM" id="Phobius"/>
    </source>
</evidence>
<keyword evidence="1" id="KW-1133">Transmembrane helix</keyword>
<protein>
    <submittedName>
        <fullName evidence="2">Uncharacterized protein</fullName>
    </submittedName>
</protein>
<gene>
    <name evidence="2" type="ORF">SCLCIDRAFT_1217600</name>
</gene>
<name>A0A0C3DTZ9_9AGAM</name>
<organism evidence="2 3">
    <name type="scientific">Scleroderma citrinum Foug A</name>
    <dbReference type="NCBI Taxonomy" id="1036808"/>
    <lineage>
        <taxon>Eukaryota</taxon>
        <taxon>Fungi</taxon>
        <taxon>Dikarya</taxon>
        <taxon>Basidiomycota</taxon>
        <taxon>Agaricomycotina</taxon>
        <taxon>Agaricomycetes</taxon>
        <taxon>Agaricomycetidae</taxon>
        <taxon>Boletales</taxon>
        <taxon>Sclerodermatineae</taxon>
        <taxon>Sclerodermataceae</taxon>
        <taxon>Scleroderma</taxon>
    </lineage>
</organism>